<dbReference type="InterPro" id="IPR008929">
    <property type="entry name" value="Chondroitin_lyas"/>
</dbReference>
<proteinExistence type="predicted"/>
<dbReference type="NCBIfam" id="TIGR04183">
    <property type="entry name" value="Por_Secre_tail"/>
    <property type="match status" value="1"/>
</dbReference>
<name>A0ABP3TVM9_9FLAO</name>
<comment type="caution">
    <text evidence="3">The sequence shown here is derived from an EMBL/GenBank/DDBJ whole genome shotgun (WGS) entry which is preliminary data.</text>
</comment>
<evidence type="ECO:0000256" key="1">
    <source>
        <dbReference type="ARBA" id="ARBA00022729"/>
    </source>
</evidence>
<dbReference type="InterPro" id="IPR026444">
    <property type="entry name" value="Secre_tail"/>
</dbReference>
<keyword evidence="4" id="KW-1185">Reference proteome</keyword>
<reference evidence="4" key="1">
    <citation type="journal article" date="2019" name="Int. J. Syst. Evol. Microbiol.">
        <title>The Global Catalogue of Microorganisms (GCM) 10K type strain sequencing project: providing services to taxonomists for standard genome sequencing and annotation.</title>
        <authorList>
            <consortium name="The Broad Institute Genomics Platform"/>
            <consortium name="The Broad Institute Genome Sequencing Center for Infectious Disease"/>
            <person name="Wu L."/>
            <person name="Ma J."/>
        </authorList>
    </citation>
    <scope>NUCLEOTIDE SEQUENCE [LARGE SCALE GENOMIC DNA]</scope>
    <source>
        <strain evidence="4">JCM 15974</strain>
    </source>
</reference>
<dbReference type="Gene3D" id="2.70.98.70">
    <property type="match status" value="1"/>
</dbReference>
<dbReference type="Proteomes" id="UP001501758">
    <property type="component" value="Unassembled WGS sequence"/>
</dbReference>
<evidence type="ECO:0000313" key="4">
    <source>
        <dbReference type="Proteomes" id="UP001501758"/>
    </source>
</evidence>
<dbReference type="Pfam" id="PF18962">
    <property type="entry name" value="Por_Secre_tail"/>
    <property type="match status" value="1"/>
</dbReference>
<feature type="domain" description="Secretion system C-terminal sorting" evidence="2">
    <location>
        <begin position="830"/>
        <end position="902"/>
    </location>
</feature>
<dbReference type="EMBL" id="BAAAGE010000001">
    <property type="protein sequence ID" value="GAA0718870.1"/>
    <property type="molecule type" value="Genomic_DNA"/>
</dbReference>
<evidence type="ECO:0000259" key="2">
    <source>
        <dbReference type="Pfam" id="PF18962"/>
    </source>
</evidence>
<gene>
    <name evidence="3" type="ORF">GCM10009430_17530</name>
</gene>
<sequence>MYMASSQTTKQGGFLYGWDQYTSDTYTGLGSRNVNWNSDGMNSIVHAPEIGIHPRVYFGPSEIPEIKNRLENTQSGQAITSVLRAYSILLHLGYQGYNQNAVYAKDAFGNRYIDNAGAWSASPYFQKLKDKDPTVWQGVDTKRKHRVAALMSIEAFLCLIFQNESTDPVIAKTYQERANELADAMHFWATLALEDDSVNPNGQNFNNFGGTHMALCYDLNYEALSETEREDMRMALNKIIPDTPRHGKNLACFANTSNWSTLNSFEIIINLAIEGENGYKPNLTKDWMRSLHNFINYGWYPSGAGYEGLGKNYQFVTTLIAAAKRGYSLLPHPHVRAYGENYLTAIMQPFGEGFTSYDVWGGSGAHPVLGKYKFNSSDAVGLKYAFPENDKIDFVWRNYIDGWSNNDSRGYVYAQIPPDDSYNNYLIPAAVFAMDYATDSWQSQANQVITEDYLALDRGLAVFKSSSDKGALSVQFHARQDMGGHTHGDRLDFTLSGLGRIWIRKTYGGSQFQPSKYHSMVLVNDQGVPVTDRDGDKSRQPATILDYNFSSEISTITADATHAYSWEWHWNDRLASQDHQWLDTDGWKKVTETFNDFLKVPKTEPHFNIPIYDYEHWHKPENLERIVKKEVNPMQKVVRTIGLLREKHPLLLVVDDVQKDENEQNYKWTAQIARGLELERYEVNLDNEDYKNDIILKEPSADGNRRLLVRVLENTNYDGTTNPGYIEVLDYVDIFTGIPFTPNPNWERKRLVVESNSVSPDFKVLLFPFREGDQLPITNWNTDKSLLTITFSDEVRNIKFYKNDEGNTAIELVDDTLGVEENDVAVNLVVYPNPSSKILRIDTSETIYGIEVYSSIGSLLKTIHKKDSADFKEIDLSGMVSGIYFFKVYLDNKKSVLKKIVIE</sequence>
<protein>
    <recommendedName>
        <fullName evidence="2">Secretion system C-terminal sorting domain-containing protein</fullName>
    </recommendedName>
</protein>
<keyword evidence="1" id="KW-0732">Signal</keyword>
<organism evidence="3 4">
    <name type="scientific">Aquimarina litoralis</name>
    <dbReference type="NCBI Taxonomy" id="584605"/>
    <lineage>
        <taxon>Bacteria</taxon>
        <taxon>Pseudomonadati</taxon>
        <taxon>Bacteroidota</taxon>
        <taxon>Flavobacteriia</taxon>
        <taxon>Flavobacteriales</taxon>
        <taxon>Flavobacteriaceae</taxon>
        <taxon>Aquimarina</taxon>
    </lineage>
</organism>
<accession>A0ABP3TVM9</accession>
<evidence type="ECO:0000313" key="3">
    <source>
        <dbReference type="EMBL" id="GAA0718870.1"/>
    </source>
</evidence>
<dbReference type="Gene3D" id="1.50.10.100">
    <property type="entry name" value="Chondroitin AC/alginate lyase"/>
    <property type="match status" value="1"/>
</dbReference>